<reference evidence="1 2" key="1">
    <citation type="submission" date="2020-08" db="EMBL/GenBank/DDBJ databases">
        <title>Sequencing the genomes of 1000 actinobacteria strains.</title>
        <authorList>
            <person name="Klenk H.-P."/>
        </authorList>
    </citation>
    <scope>NUCLEOTIDE SEQUENCE [LARGE SCALE GENOMIC DNA]</scope>
    <source>
        <strain evidence="1 2">DSM 45486</strain>
    </source>
</reference>
<keyword evidence="2" id="KW-1185">Reference proteome</keyword>
<dbReference type="AlphaFoldDB" id="A0A7W9M1J3"/>
<organism evidence="1 2">
    <name type="scientific">Saccharothrix ecbatanensis</name>
    <dbReference type="NCBI Taxonomy" id="1105145"/>
    <lineage>
        <taxon>Bacteria</taxon>
        <taxon>Bacillati</taxon>
        <taxon>Actinomycetota</taxon>
        <taxon>Actinomycetes</taxon>
        <taxon>Pseudonocardiales</taxon>
        <taxon>Pseudonocardiaceae</taxon>
        <taxon>Saccharothrix</taxon>
    </lineage>
</organism>
<comment type="caution">
    <text evidence="1">The sequence shown here is derived from an EMBL/GenBank/DDBJ whole genome shotgun (WGS) entry which is preliminary data.</text>
</comment>
<dbReference type="EMBL" id="JACHMO010000001">
    <property type="protein sequence ID" value="MBB5803862.1"/>
    <property type="molecule type" value="Genomic_DNA"/>
</dbReference>
<evidence type="ECO:0000313" key="2">
    <source>
        <dbReference type="Proteomes" id="UP000552097"/>
    </source>
</evidence>
<name>A0A7W9M1J3_9PSEU</name>
<protein>
    <submittedName>
        <fullName evidence="1">Uncharacterized protein</fullName>
    </submittedName>
</protein>
<sequence>MVAVTQVTRPTAVAVVDTCQAWSALRPAKSGAFPDDLPTGGSTGWPVVKCCSPAMIQWTAWPPLYRSASGRHHGTACGRPAVVQPDPANRLIVLGAMNQTSMRCGTSEGWS</sequence>
<gene>
    <name evidence="1" type="ORF">F4560_003630</name>
</gene>
<accession>A0A7W9M1J3</accession>
<proteinExistence type="predicted"/>
<dbReference type="Proteomes" id="UP000552097">
    <property type="component" value="Unassembled WGS sequence"/>
</dbReference>
<evidence type="ECO:0000313" key="1">
    <source>
        <dbReference type="EMBL" id="MBB5803862.1"/>
    </source>
</evidence>